<dbReference type="Proteomes" id="UP000284706">
    <property type="component" value="Unassembled WGS sequence"/>
</dbReference>
<dbReference type="FunFam" id="3.30.420.40:FF:000172">
    <property type="entry name" value="Heat shock 70 kDa protein"/>
    <property type="match status" value="1"/>
</dbReference>
<keyword evidence="12" id="KW-1185">Reference proteome</keyword>
<comment type="caution">
    <text evidence="11">The sequence shown here is derived from an EMBL/GenBank/DDBJ whole genome shotgun (WGS) entry which is preliminary data.</text>
</comment>
<keyword evidence="3" id="KW-0547">Nucleotide-binding</keyword>
<evidence type="ECO:0000256" key="1">
    <source>
        <dbReference type="ARBA" id="ARBA00007381"/>
    </source>
</evidence>
<organism evidence="11 12">
    <name type="scientific">Gymnopilus dilepis</name>
    <dbReference type="NCBI Taxonomy" id="231916"/>
    <lineage>
        <taxon>Eukaryota</taxon>
        <taxon>Fungi</taxon>
        <taxon>Dikarya</taxon>
        <taxon>Basidiomycota</taxon>
        <taxon>Agaricomycotina</taxon>
        <taxon>Agaricomycetes</taxon>
        <taxon>Agaricomycetidae</taxon>
        <taxon>Agaricales</taxon>
        <taxon>Agaricineae</taxon>
        <taxon>Hymenogastraceae</taxon>
        <taxon>Gymnopilus</taxon>
    </lineage>
</organism>
<dbReference type="Gene3D" id="3.20.20.140">
    <property type="entry name" value="Metal-dependent hydrolases"/>
    <property type="match status" value="1"/>
</dbReference>
<protein>
    <recommendedName>
        <fullName evidence="2">non-chaperonin molecular chaperone ATPase</fullName>
        <ecNumber evidence="2">3.6.4.10</ecNumber>
    </recommendedName>
</protein>
<evidence type="ECO:0000256" key="8">
    <source>
        <dbReference type="ARBA" id="ARBA00048056"/>
    </source>
</evidence>
<feature type="region of interest" description="Disordered" evidence="9">
    <location>
        <begin position="977"/>
        <end position="1004"/>
    </location>
</feature>
<dbReference type="EMBL" id="NHYE01005058">
    <property type="protein sequence ID" value="PPQ78237.1"/>
    <property type="molecule type" value="Genomic_DNA"/>
</dbReference>
<dbReference type="EC" id="3.6.4.10" evidence="2"/>
<dbReference type="FunFam" id="3.30.30.30:FF:000005">
    <property type="entry name" value="Heat shock protein ssb1"/>
    <property type="match status" value="1"/>
</dbReference>
<dbReference type="InterPro" id="IPR042050">
    <property type="entry name" value="BIP_NBD"/>
</dbReference>
<dbReference type="FunCoup" id="A0A409WI94">
    <property type="interactions" value="467"/>
</dbReference>
<dbReference type="PROSITE" id="PS00329">
    <property type="entry name" value="HSP70_2"/>
    <property type="match status" value="1"/>
</dbReference>
<dbReference type="GO" id="GO:0005524">
    <property type="term" value="F:ATP binding"/>
    <property type="evidence" value="ECO:0007669"/>
    <property type="project" value="UniProtKB-KW"/>
</dbReference>
<dbReference type="SUPFAM" id="SSF53067">
    <property type="entry name" value="Actin-like ATPase domain"/>
    <property type="match status" value="2"/>
</dbReference>
<dbReference type="PRINTS" id="PR00301">
    <property type="entry name" value="HEATSHOCK70"/>
</dbReference>
<dbReference type="InterPro" id="IPR029047">
    <property type="entry name" value="HSP70_peptide-bd_sf"/>
</dbReference>
<name>A0A409WI94_9AGAR</name>
<evidence type="ECO:0000256" key="9">
    <source>
        <dbReference type="SAM" id="MobiDB-lite"/>
    </source>
</evidence>
<dbReference type="Gene3D" id="3.30.420.40">
    <property type="match status" value="2"/>
</dbReference>
<evidence type="ECO:0000256" key="6">
    <source>
        <dbReference type="ARBA" id="ARBA00023016"/>
    </source>
</evidence>
<comment type="catalytic activity">
    <reaction evidence="8">
        <text>ATP + H2O = ADP + phosphate + H(+)</text>
        <dbReference type="Rhea" id="RHEA:13065"/>
        <dbReference type="ChEBI" id="CHEBI:15377"/>
        <dbReference type="ChEBI" id="CHEBI:15378"/>
        <dbReference type="ChEBI" id="CHEBI:30616"/>
        <dbReference type="ChEBI" id="CHEBI:43474"/>
        <dbReference type="ChEBI" id="CHEBI:456216"/>
        <dbReference type="EC" id="3.6.4.10"/>
    </reaction>
</comment>
<dbReference type="InterPro" id="IPR018181">
    <property type="entry name" value="Heat_shock_70_CS"/>
</dbReference>
<reference evidence="11 12" key="1">
    <citation type="journal article" date="2018" name="Evol. Lett.">
        <title>Horizontal gene cluster transfer increased hallucinogenic mushroom diversity.</title>
        <authorList>
            <person name="Reynolds H.T."/>
            <person name="Vijayakumar V."/>
            <person name="Gluck-Thaler E."/>
            <person name="Korotkin H.B."/>
            <person name="Matheny P.B."/>
            <person name="Slot J.C."/>
        </authorList>
    </citation>
    <scope>NUCLEOTIDE SEQUENCE [LARGE SCALE GENOMIC DNA]</scope>
    <source>
        <strain evidence="11 12">SRW20</strain>
    </source>
</reference>
<evidence type="ECO:0000259" key="10">
    <source>
        <dbReference type="Pfam" id="PF04909"/>
    </source>
</evidence>
<dbReference type="Pfam" id="PF00012">
    <property type="entry name" value="HSP70"/>
    <property type="match status" value="1"/>
</dbReference>
<dbReference type="SUPFAM" id="SSF100920">
    <property type="entry name" value="Heat shock protein 70kD (HSP70), peptide-binding domain"/>
    <property type="match status" value="1"/>
</dbReference>
<dbReference type="SUPFAM" id="SSF51556">
    <property type="entry name" value="Metallo-dependent hydrolases"/>
    <property type="match status" value="1"/>
</dbReference>
<dbReference type="InterPro" id="IPR043129">
    <property type="entry name" value="ATPase_NBD"/>
</dbReference>
<dbReference type="GO" id="GO:0016787">
    <property type="term" value="F:hydrolase activity"/>
    <property type="evidence" value="ECO:0007669"/>
    <property type="project" value="InterPro"/>
</dbReference>
<keyword evidence="4" id="KW-0256">Endoplasmic reticulum</keyword>
<evidence type="ECO:0000256" key="2">
    <source>
        <dbReference type="ARBA" id="ARBA00012554"/>
    </source>
</evidence>
<evidence type="ECO:0000256" key="5">
    <source>
        <dbReference type="ARBA" id="ARBA00022840"/>
    </source>
</evidence>
<evidence type="ECO:0000313" key="12">
    <source>
        <dbReference type="Proteomes" id="UP000284706"/>
    </source>
</evidence>
<keyword evidence="5" id="KW-0067">ATP-binding</keyword>
<dbReference type="InterPro" id="IPR032466">
    <property type="entry name" value="Metal_Hydrolase"/>
</dbReference>
<dbReference type="Pfam" id="PF04909">
    <property type="entry name" value="Amidohydro_2"/>
    <property type="match status" value="1"/>
</dbReference>
<dbReference type="GO" id="GO:0140662">
    <property type="term" value="F:ATP-dependent protein folding chaperone"/>
    <property type="evidence" value="ECO:0007669"/>
    <property type="project" value="InterPro"/>
</dbReference>
<evidence type="ECO:0000256" key="4">
    <source>
        <dbReference type="ARBA" id="ARBA00022824"/>
    </source>
</evidence>
<dbReference type="CDD" id="cd10241">
    <property type="entry name" value="ASKHA_NBD_HSP70_BiP"/>
    <property type="match status" value="1"/>
</dbReference>
<keyword evidence="7" id="KW-0143">Chaperone</keyword>
<dbReference type="AlphaFoldDB" id="A0A409WI94"/>
<dbReference type="STRING" id="231916.A0A409WI94"/>
<dbReference type="Gene3D" id="3.90.640.10">
    <property type="entry name" value="Actin, Chain A, domain 4"/>
    <property type="match status" value="1"/>
</dbReference>
<dbReference type="FunFam" id="3.90.640.10:FF:000002">
    <property type="entry name" value="Heat shock 70 kDa"/>
    <property type="match status" value="1"/>
</dbReference>
<gene>
    <name evidence="11" type="ORF">CVT26_007580</name>
</gene>
<dbReference type="FunFam" id="3.30.420.40:FF:000026">
    <property type="entry name" value="Heat shock protein 70"/>
    <property type="match status" value="1"/>
</dbReference>
<dbReference type="PROSITE" id="PS01036">
    <property type="entry name" value="HSP70_3"/>
    <property type="match status" value="1"/>
</dbReference>
<proteinExistence type="inferred from homology"/>
<dbReference type="Gene3D" id="1.20.1270.10">
    <property type="match status" value="1"/>
</dbReference>
<sequence>MNSVAEEFPDLFRTVYTQPAIDNHAHPLLKAELRDQVAFEGLISEAEGDALMVDAINNVACMRATKQLAKLFGLQENASWDEVKKHRANMDYMELCKLCFRDAAIDTILIDDGLGGVAEMAEGYKWHDGLTPGRTRRIVRVEIVAEDIIKDLFGSGVVPSLDLYNILEGKLKQSLEQSALEPDVVGFKSIVCYRTGLNVATDAEDKSDKHLALMQLHKMYQENNGRIRLAQKALNDAVVRIALEVAGKHKIPVQFHTGLGDSDITLTRASPSHLQPIIKAYPETKIVLLHSSYPFTREAGYLTAVYRNVYLDFGETQNIHPPSSLPKMTSISRRPKRSQSRHLASSLSIFFFAVIALICLCPPAIRAEEAHPEYGTVIGIDLGTTYSCVAVQRGGVVEIIANDQGHRITPSWVSFTDEERLVGDSAKNAFHSNPQNTVFDAKRLIGRRMDDPEVQRDIKHWPFKVKDVNGKPVISVKHKGEQRDFTPEEISAMVLGKMKETAEAYLGEKVTHAVVTVPAYFNDAQRQATKDAGTIAGLNVLRIINEPTAAAIAYGLNKKGGESKIIVYDLGGGTFDVSLLSIDDGVFEVLATAGDTHLGGEDFDNRVIDYLVKQYKKRTGNDVSNNLKALGKLKREVEKAKRTLSSQQSTKIEIENFADGQDLSETLTRAKFEELNMDLFRKTLKPVEQVLKDAGVKKDEISEVVLVGGSTRIPKVQQLLKEFFNGKEPSKGINPDEAVAYGAAVQGGILSGAEGTSGIILLDVNPLTLGIETSGGVFTKLIPRNTLIPTKKSQIFSTAADNQQSVLIQVYEGERALTKDNNLLGKFELSGIPPAPRGVPQIEVTFEIDANGIMKVSAADKGTGKSESITISNEKGRLTQEEIDRMVAEAEKFAEEDEAQKKRIESLNSLSSFVYGLKNQVGDEEGLGGKLADEDKNSLLKIIKDAQEWIDESGGSASVEDLEEKLADPDIQAAVNPITSKLYSSGASSGGGDDDDFMRDHDEL</sequence>
<accession>A0A409WI94</accession>
<dbReference type="SUPFAM" id="SSF100934">
    <property type="entry name" value="Heat shock protein 70kD (HSP70), C-terminal subdomain"/>
    <property type="match status" value="1"/>
</dbReference>
<feature type="domain" description="Amidohydrolase-related" evidence="10">
    <location>
        <begin position="236"/>
        <end position="315"/>
    </location>
</feature>
<dbReference type="InterPro" id="IPR006680">
    <property type="entry name" value="Amidohydro-rel"/>
</dbReference>
<keyword evidence="6" id="KW-0346">Stress response</keyword>
<evidence type="ECO:0000256" key="3">
    <source>
        <dbReference type="ARBA" id="ARBA00022741"/>
    </source>
</evidence>
<comment type="similarity">
    <text evidence="1">Belongs to the heat shock protein 70 family.</text>
</comment>
<dbReference type="InterPro" id="IPR029048">
    <property type="entry name" value="HSP70_C_sf"/>
</dbReference>
<dbReference type="InParanoid" id="A0A409WI94"/>
<dbReference type="FunFam" id="2.60.34.10:FF:000002">
    <property type="entry name" value="Heat shock 70 kDa"/>
    <property type="match status" value="1"/>
</dbReference>
<dbReference type="PANTHER" id="PTHR19375">
    <property type="entry name" value="HEAT SHOCK PROTEIN 70KDA"/>
    <property type="match status" value="1"/>
</dbReference>
<dbReference type="PROSITE" id="PS00297">
    <property type="entry name" value="HSP70_1"/>
    <property type="match status" value="1"/>
</dbReference>
<dbReference type="OrthoDB" id="2401965at2759"/>
<dbReference type="InterPro" id="IPR013126">
    <property type="entry name" value="Hsp_70_fam"/>
</dbReference>
<dbReference type="Gene3D" id="2.60.34.10">
    <property type="entry name" value="Substrate Binding Domain Of DNAk, Chain A, domain 1"/>
    <property type="match status" value="1"/>
</dbReference>
<evidence type="ECO:0000313" key="11">
    <source>
        <dbReference type="EMBL" id="PPQ78237.1"/>
    </source>
</evidence>
<dbReference type="NCBIfam" id="NF001413">
    <property type="entry name" value="PRK00290.1"/>
    <property type="match status" value="1"/>
</dbReference>
<evidence type="ECO:0000256" key="7">
    <source>
        <dbReference type="ARBA" id="ARBA00023186"/>
    </source>
</evidence>